<keyword evidence="4 7" id="KW-0812">Transmembrane</keyword>
<protein>
    <submittedName>
        <fullName evidence="8">Chromate transporter</fullName>
    </submittedName>
</protein>
<feature type="transmembrane region" description="Helical" evidence="7">
    <location>
        <begin position="173"/>
        <end position="190"/>
    </location>
</feature>
<keyword evidence="9" id="KW-1185">Reference proteome</keyword>
<evidence type="ECO:0000256" key="2">
    <source>
        <dbReference type="ARBA" id="ARBA00005262"/>
    </source>
</evidence>
<evidence type="ECO:0000256" key="4">
    <source>
        <dbReference type="ARBA" id="ARBA00022692"/>
    </source>
</evidence>
<dbReference type="AlphaFoldDB" id="A0A1G9TRY2"/>
<comment type="similarity">
    <text evidence="2">Belongs to the chromate ion transporter (CHR) (TC 2.A.51) family.</text>
</comment>
<keyword evidence="6 7" id="KW-0472">Membrane</keyword>
<sequence>METPGHAEKGTAAMIYLHIFWAFFVANLLGYGGGPSTIPLIQNEVVQHYGWMTNKEFGDLLAMANVLPGPIATKMGGYVGYEVGGVLGAVLALLATIGPSAIAVILLFTFANRFKDALQIQWMTRSVQPVIAVLLAVLAYQFLLSAFEEMGWIHLILLGAGSYFAMERMKIHPAIVIVASLFYGGFFLSHI</sequence>
<keyword evidence="3" id="KW-1003">Cell membrane</keyword>
<evidence type="ECO:0000313" key="8">
    <source>
        <dbReference type="EMBL" id="SDM50477.1"/>
    </source>
</evidence>
<keyword evidence="5 7" id="KW-1133">Transmembrane helix</keyword>
<organism evidence="8 9">
    <name type="scientific">Fictibacillus solisalsi</name>
    <dbReference type="NCBI Taxonomy" id="459525"/>
    <lineage>
        <taxon>Bacteria</taxon>
        <taxon>Bacillati</taxon>
        <taxon>Bacillota</taxon>
        <taxon>Bacilli</taxon>
        <taxon>Bacillales</taxon>
        <taxon>Fictibacillaceae</taxon>
        <taxon>Fictibacillus</taxon>
    </lineage>
</organism>
<name>A0A1G9TRY2_9BACL</name>
<dbReference type="Proteomes" id="UP000199544">
    <property type="component" value="Unassembled WGS sequence"/>
</dbReference>
<dbReference type="EMBL" id="FNHW01000001">
    <property type="protein sequence ID" value="SDM50477.1"/>
    <property type="molecule type" value="Genomic_DNA"/>
</dbReference>
<comment type="subcellular location">
    <subcellularLocation>
        <location evidence="1">Cell membrane</location>
        <topology evidence="1">Multi-pass membrane protein</topology>
    </subcellularLocation>
</comment>
<feature type="transmembrane region" description="Helical" evidence="7">
    <location>
        <begin position="122"/>
        <end position="144"/>
    </location>
</feature>
<evidence type="ECO:0000256" key="5">
    <source>
        <dbReference type="ARBA" id="ARBA00022989"/>
    </source>
</evidence>
<evidence type="ECO:0000256" key="1">
    <source>
        <dbReference type="ARBA" id="ARBA00004651"/>
    </source>
</evidence>
<evidence type="ECO:0000313" key="9">
    <source>
        <dbReference type="Proteomes" id="UP000199544"/>
    </source>
</evidence>
<dbReference type="PANTHER" id="PTHR43663">
    <property type="entry name" value="CHROMATE TRANSPORT PROTEIN-RELATED"/>
    <property type="match status" value="1"/>
</dbReference>
<evidence type="ECO:0000256" key="3">
    <source>
        <dbReference type="ARBA" id="ARBA00022475"/>
    </source>
</evidence>
<dbReference type="InterPro" id="IPR003370">
    <property type="entry name" value="Chromate_transpt"/>
</dbReference>
<dbReference type="GO" id="GO:0015109">
    <property type="term" value="F:chromate transmembrane transporter activity"/>
    <property type="evidence" value="ECO:0007669"/>
    <property type="project" value="InterPro"/>
</dbReference>
<dbReference type="STRING" id="459525.SAMN04488137_0461"/>
<reference evidence="9" key="1">
    <citation type="submission" date="2016-10" db="EMBL/GenBank/DDBJ databases">
        <authorList>
            <person name="Varghese N."/>
            <person name="Submissions S."/>
        </authorList>
    </citation>
    <scope>NUCLEOTIDE SEQUENCE [LARGE SCALE GENOMIC DNA]</scope>
    <source>
        <strain evidence="9">CGMCC 1.6854</strain>
    </source>
</reference>
<dbReference type="Pfam" id="PF02417">
    <property type="entry name" value="Chromate_transp"/>
    <property type="match status" value="1"/>
</dbReference>
<evidence type="ECO:0000256" key="7">
    <source>
        <dbReference type="SAM" id="Phobius"/>
    </source>
</evidence>
<feature type="transmembrane region" description="Helical" evidence="7">
    <location>
        <begin position="12"/>
        <end position="31"/>
    </location>
</feature>
<dbReference type="GO" id="GO:0005886">
    <property type="term" value="C:plasma membrane"/>
    <property type="evidence" value="ECO:0007669"/>
    <property type="project" value="UniProtKB-SubCell"/>
</dbReference>
<feature type="transmembrane region" description="Helical" evidence="7">
    <location>
        <begin position="85"/>
        <end position="110"/>
    </location>
</feature>
<proteinExistence type="inferred from homology"/>
<dbReference type="PANTHER" id="PTHR43663:SF1">
    <property type="entry name" value="CHROMATE TRANSPORTER"/>
    <property type="match status" value="1"/>
</dbReference>
<evidence type="ECO:0000256" key="6">
    <source>
        <dbReference type="ARBA" id="ARBA00023136"/>
    </source>
</evidence>
<gene>
    <name evidence="8" type="ORF">SAMN04488137_0461</name>
</gene>
<dbReference type="InterPro" id="IPR052518">
    <property type="entry name" value="CHR_Transporter"/>
</dbReference>
<accession>A0A1G9TRY2</accession>